<evidence type="ECO:0000313" key="2">
    <source>
        <dbReference type="Proteomes" id="UP000076023"/>
    </source>
</evidence>
<sequence>MEIGPDQAVPAAVASFAKDFTPQDISVAQQLRQAFFDAVANLSPKDPDFTAKWNAAQKENDELYRLYYGKDRYLAQHRKAYTESFANGNQQPEH</sequence>
<keyword evidence="2" id="KW-1185">Reference proteome</keyword>
<dbReference type="Proteomes" id="UP000076023">
    <property type="component" value="Unassembled WGS sequence"/>
</dbReference>
<dbReference type="EMBL" id="BDCO01000003">
    <property type="protein sequence ID" value="GAT34951.1"/>
    <property type="molecule type" value="Genomic_DNA"/>
</dbReference>
<protein>
    <submittedName>
        <fullName evidence="1">Uncharacterized protein</fullName>
    </submittedName>
</protein>
<organism evidence="1 2">
    <name type="scientific">Terrimicrobium sacchariphilum</name>
    <dbReference type="NCBI Taxonomy" id="690879"/>
    <lineage>
        <taxon>Bacteria</taxon>
        <taxon>Pseudomonadati</taxon>
        <taxon>Verrucomicrobiota</taxon>
        <taxon>Terrimicrobiia</taxon>
        <taxon>Terrimicrobiales</taxon>
        <taxon>Terrimicrobiaceae</taxon>
        <taxon>Terrimicrobium</taxon>
    </lineage>
</organism>
<proteinExistence type="predicted"/>
<dbReference type="InParanoid" id="A0A146GC46"/>
<evidence type="ECO:0000313" key="1">
    <source>
        <dbReference type="EMBL" id="GAT34951.1"/>
    </source>
</evidence>
<comment type="caution">
    <text evidence="1">The sequence shown here is derived from an EMBL/GenBank/DDBJ whole genome shotgun (WGS) entry which is preliminary data.</text>
</comment>
<gene>
    <name evidence="1" type="ORF">TSACC_310</name>
</gene>
<name>A0A146GC46_TERSA</name>
<accession>A0A146GC46</accession>
<reference evidence="2" key="1">
    <citation type="journal article" date="2017" name="Genome Announc.">
        <title>Draft Genome Sequence of Terrimicrobium sacchariphilum NM-5T, a Facultative Anaerobic Soil Bacterium of the Class Spartobacteria.</title>
        <authorList>
            <person name="Qiu Y.L."/>
            <person name="Tourlousse D.M."/>
            <person name="Matsuura N."/>
            <person name="Ohashi A."/>
            <person name="Sekiguchi Y."/>
        </authorList>
    </citation>
    <scope>NUCLEOTIDE SEQUENCE [LARGE SCALE GENOMIC DNA]</scope>
    <source>
        <strain evidence="2">NM-5</strain>
    </source>
</reference>
<dbReference type="AlphaFoldDB" id="A0A146GC46"/>